<dbReference type="Proteomes" id="UP000054567">
    <property type="component" value="Unassembled WGS sequence"/>
</dbReference>
<protein>
    <submittedName>
        <fullName evidence="1">Uncharacterized protein</fullName>
    </submittedName>
</protein>
<sequence>MAAPSPLQRASAAQMLVKLFNGKGLTTPACLLKPIRIYDPWNSRIVGLP</sequence>
<evidence type="ECO:0000313" key="2">
    <source>
        <dbReference type="Proteomes" id="UP000054567"/>
    </source>
</evidence>
<gene>
    <name evidence="1" type="ORF">CPAG_00441</name>
</gene>
<dbReference type="EMBL" id="DS268109">
    <property type="protein sequence ID" value="KMM64089.1"/>
    <property type="molecule type" value="Genomic_DNA"/>
</dbReference>
<proteinExistence type="predicted"/>
<evidence type="ECO:0000313" key="1">
    <source>
        <dbReference type="EMBL" id="KMM64089.1"/>
    </source>
</evidence>
<reference evidence="2" key="2">
    <citation type="journal article" date="2009" name="Genome Res.">
        <title>Comparative genomic analyses of the human fungal pathogens Coccidioides and their relatives.</title>
        <authorList>
            <person name="Sharpton T.J."/>
            <person name="Stajich J.E."/>
            <person name="Rounsley S.D."/>
            <person name="Gardner M.J."/>
            <person name="Wortman J.R."/>
            <person name="Jordar V.S."/>
            <person name="Maiti R."/>
            <person name="Kodira C.D."/>
            <person name="Neafsey D.E."/>
            <person name="Zeng Q."/>
            <person name="Hung C.-Y."/>
            <person name="McMahan C."/>
            <person name="Muszewska A."/>
            <person name="Grynberg M."/>
            <person name="Mandel M.A."/>
            <person name="Kellner E.M."/>
            <person name="Barker B.M."/>
            <person name="Galgiani J.N."/>
            <person name="Orbach M.J."/>
            <person name="Kirkland T.N."/>
            <person name="Cole G.T."/>
            <person name="Henn M.R."/>
            <person name="Birren B.W."/>
            <person name="Taylor J.W."/>
        </authorList>
    </citation>
    <scope>NUCLEOTIDE SEQUENCE [LARGE SCALE GENOMIC DNA]</scope>
    <source>
        <strain evidence="2">RMSCC 3488</strain>
    </source>
</reference>
<reference evidence="2" key="3">
    <citation type="journal article" date="2010" name="Genome Res.">
        <title>Population genomic sequencing of Coccidioides fungi reveals recent hybridization and transposon control.</title>
        <authorList>
            <person name="Neafsey D.E."/>
            <person name="Barker B.M."/>
            <person name="Sharpton T.J."/>
            <person name="Stajich J.E."/>
            <person name="Park D.J."/>
            <person name="Whiston E."/>
            <person name="Hung C.-Y."/>
            <person name="McMahan C."/>
            <person name="White J."/>
            <person name="Sykes S."/>
            <person name="Heiman D."/>
            <person name="Young S."/>
            <person name="Zeng Q."/>
            <person name="Abouelleil A."/>
            <person name="Aftuck L."/>
            <person name="Bessette D."/>
            <person name="Brown A."/>
            <person name="FitzGerald M."/>
            <person name="Lui A."/>
            <person name="Macdonald J.P."/>
            <person name="Priest M."/>
            <person name="Orbach M.J."/>
            <person name="Galgiani J.N."/>
            <person name="Kirkland T.N."/>
            <person name="Cole G.T."/>
            <person name="Birren B.W."/>
            <person name="Henn M.R."/>
            <person name="Taylor J.W."/>
            <person name="Rounsley S.D."/>
        </authorList>
    </citation>
    <scope>NUCLEOTIDE SEQUENCE [LARGE SCALE GENOMIC DNA]</scope>
    <source>
        <strain evidence="2">RMSCC 3488</strain>
    </source>
</reference>
<dbReference type="VEuPathDB" id="FungiDB:CPAG_00441"/>
<name>A0A0J6F549_COCPO</name>
<organism evidence="1 2">
    <name type="scientific">Coccidioides posadasii RMSCC 3488</name>
    <dbReference type="NCBI Taxonomy" id="454284"/>
    <lineage>
        <taxon>Eukaryota</taxon>
        <taxon>Fungi</taxon>
        <taxon>Dikarya</taxon>
        <taxon>Ascomycota</taxon>
        <taxon>Pezizomycotina</taxon>
        <taxon>Eurotiomycetes</taxon>
        <taxon>Eurotiomycetidae</taxon>
        <taxon>Onygenales</taxon>
        <taxon>Onygenaceae</taxon>
        <taxon>Coccidioides</taxon>
    </lineage>
</organism>
<dbReference type="AlphaFoldDB" id="A0A0J6F549"/>
<accession>A0A0J6F549</accession>
<reference evidence="1 2" key="1">
    <citation type="submission" date="2007-06" db="EMBL/GenBank/DDBJ databases">
        <title>The Genome Sequence of Coccidioides posadasii RMSCC_3488.</title>
        <authorList>
            <consortium name="Coccidioides Genome Resources Consortium"/>
            <consortium name="The Broad Institute Genome Sequencing Platform"/>
            <person name="Henn M.R."/>
            <person name="Sykes S."/>
            <person name="Young S."/>
            <person name="Jaffe D."/>
            <person name="Berlin A."/>
            <person name="Alvarez P."/>
            <person name="Butler J."/>
            <person name="Gnerre S."/>
            <person name="Grabherr M."/>
            <person name="Mauceli E."/>
            <person name="Brockman W."/>
            <person name="Kodira C."/>
            <person name="Alvarado L."/>
            <person name="Zeng Q."/>
            <person name="Crawford M."/>
            <person name="Antoine C."/>
            <person name="Devon K."/>
            <person name="Galgiani J."/>
            <person name="Orsborn K."/>
            <person name="Lewis M.L."/>
            <person name="Nusbaum C."/>
            <person name="Galagan J."/>
            <person name="Birren B."/>
        </authorList>
    </citation>
    <scope>NUCLEOTIDE SEQUENCE [LARGE SCALE GENOMIC DNA]</scope>
    <source>
        <strain evidence="1 2">RMSCC 3488</strain>
    </source>
</reference>